<dbReference type="WBParaSite" id="L893_g6610.t1">
    <property type="protein sequence ID" value="L893_g6610.t1"/>
    <property type="gene ID" value="L893_g6610"/>
</dbReference>
<accession>A0A1I8AKA2</accession>
<proteinExistence type="predicted"/>
<dbReference type="AlphaFoldDB" id="A0A1I8AKA2"/>
<protein>
    <submittedName>
        <fullName evidence="2">Uncharacterized protein</fullName>
    </submittedName>
</protein>
<sequence>MDPHFLASTEHILWTFTCTEPGPGGPSSVAPGLTVASSALRAVRLKQTTTLIRIVGGRRAPRRRRRRISSRRPAGSNLPSTATVWNRGARETVFGRFGIDFDAAALGADPCILIIVSGGTFNLRYSDLETYPLLKVMPYPYEPSTFGLFSQNVILWD</sequence>
<evidence type="ECO:0000313" key="2">
    <source>
        <dbReference type="WBParaSite" id="L893_g6610.t1"/>
    </source>
</evidence>
<dbReference type="Proteomes" id="UP000095287">
    <property type="component" value="Unplaced"/>
</dbReference>
<evidence type="ECO:0000313" key="1">
    <source>
        <dbReference type="Proteomes" id="UP000095287"/>
    </source>
</evidence>
<reference evidence="2" key="1">
    <citation type="submission" date="2016-11" db="UniProtKB">
        <authorList>
            <consortium name="WormBaseParasite"/>
        </authorList>
    </citation>
    <scope>IDENTIFICATION</scope>
</reference>
<name>A0A1I8AKA2_9BILA</name>
<keyword evidence="1" id="KW-1185">Reference proteome</keyword>
<organism evidence="1 2">
    <name type="scientific">Steinernema glaseri</name>
    <dbReference type="NCBI Taxonomy" id="37863"/>
    <lineage>
        <taxon>Eukaryota</taxon>
        <taxon>Metazoa</taxon>
        <taxon>Ecdysozoa</taxon>
        <taxon>Nematoda</taxon>
        <taxon>Chromadorea</taxon>
        <taxon>Rhabditida</taxon>
        <taxon>Tylenchina</taxon>
        <taxon>Panagrolaimomorpha</taxon>
        <taxon>Strongyloidoidea</taxon>
        <taxon>Steinernematidae</taxon>
        <taxon>Steinernema</taxon>
    </lineage>
</organism>